<dbReference type="Gene3D" id="1.10.1040.50">
    <property type="match status" value="1"/>
</dbReference>
<evidence type="ECO:0000259" key="9">
    <source>
        <dbReference type="Pfam" id="PF02737"/>
    </source>
</evidence>
<keyword evidence="4" id="KW-0560">Oxidoreductase</keyword>
<dbReference type="GO" id="GO:0070403">
    <property type="term" value="F:NAD+ binding"/>
    <property type="evidence" value="ECO:0007669"/>
    <property type="project" value="InterPro"/>
</dbReference>
<dbReference type="Gene3D" id="3.40.50.720">
    <property type="entry name" value="NAD(P)-binding Rossmann-like Domain"/>
    <property type="match status" value="1"/>
</dbReference>
<gene>
    <name evidence="10" type="ORF">SAMN05660420_02912</name>
</gene>
<dbReference type="InterPro" id="IPR029045">
    <property type="entry name" value="ClpP/crotonase-like_dom_sf"/>
</dbReference>
<dbReference type="SUPFAM" id="SSF48179">
    <property type="entry name" value="6-phosphogluconate dehydrogenase C-terminal domain-like"/>
    <property type="match status" value="2"/>
</dbReference>
<keyword evidence="5" id="KW-0520">NAD</keyword>
<organism evidence="10 11">
    <name type="scientific">Desulfuromusa kysingii</name>
    <dbReference type="NCBI Taxonomy" id="37625"/>
    <lineage>
        <taxon>Bacteria</taxon>
        <taxon>Pseudomonadati</taxon>
        <taxon>Thermodesulfobacteriota</taxon>
        <taxon>Desulfuromonadia</taxon>
        <taxon>Desulfuromonadales</taxon>
        <taxon>Geopsychrobacteraceae</taxon>
        <taxon>Desulfuromusa</taxon>
    </lineage>
</organism>
<dbReference type="EMBL" id="FNQN01000010">
    <property type="protein sequence ID" value="SEA71070.1"/>
    <property type="molecule type" value="Genomic_DNA"/>
</dbReference>
<evidence type="ECO:0000313" key="10">
    <source>
        <dbReference type="EMBL" id="SEA71070.1"/>
    </source>
</evidence>
<evidence type="ECO:0000256" key="7">
    <source>
        <dbReference type="ARBA" id="ARBA00049556"/>
    </source>
</evidence>
<comment type="catalytic activity">
    <reaction evidence="7">
        <text>a (3S)-3-hydroxyacyl-CoA + NAD(+) = a 3-oxoacyl-CoA + NADH + H(+)</text>
        <dbReference type="Rhea" id="RHEA:22432"/>
        <dbReference type="ChEBI" id="CHEBI:15378"/>
        <dbReference type="ChEBI" id="CHEBI:57318"/>
        <dbReference type="ChEBI" id="CHEBI:57540"/>
        <dbReference type="ChEBI" id="CHEBI:57945"/>
        <dbReference type="ChEBI" id="CHEBI:90726"/>
        <dbReference type="EC" id="1.1.1.35"/>
    </reaction>
</comment>
<dbReference type="UniPathway" id="UPA00659"/>
<keyword evidence="3" id="KW-0442">Lipid degradation</keyword>
<dbReference type="Pfam" id="PF02737">
    <property type="entry name" value="3HCDH_N"/>
    <property type="match status" value="1"/>
</dbReference>
<dbReference type="GO" id="GO:0006635">
    <property type="term" value="P:fatty acid beta-oxidation"/>
    <property type="evidence" value="ECO:0007669"/>
    <property type="project" value="UniProtKB-UniPathway"/>
</dbReference>
<dbReference type="SUPFAM" id="SSF51735">
    <property type="entry name" value="NAD(P)-binding Rossmann-fold domains"/>
    <property type="match status" value="1"/>
</dbReference>
<dbReference type="PANTHER" id="PTHR48075">
    <property type="entry name" value="3-HYDROXYACYL-COA DEHYDROGENASE FAMILY PROTEIN"/>
    <property type="match status" value="1"/>
</dbReference>
<feature type="domain" description="3-hydroxyacyl-CoA dehydrogenase C-terminal" evidence="8">
    <location>
        <begin position="207"/>
        <end position="306"/>
    </location>
</feature>
<sequence length="795" mass="87185">MRQINRVAVLGAGVMGATIAAHLANAGLEVLMLDIVPRELTSEEEAQGLNLQSPQVRNRIANAGLAQLLKMKPAPFYLQQYAKQISTGNLDDDLAKLKDCDWVIEVVIEHMPIKKDLLSKLVPNLAAGAILSTNTSGLSVNEMAEVLPAEMRKNFLVTHFFNPPRYMRLLEIVPSQYTDPAIVSELADFISRKLGKGIVYAKDTPNFIANRIGVFSIFNGIKHMLDLEMTVEEVDSVAGPATARPGSAAFRTSDLVGIDTLVHICKNTYELLPDDECRETFQIPEFMQQMVDTGLHGNKSKKGFYKKEQRDGQRQIYYYDYTSGEYKLAEKPKFPSVVAVKMVDDPAQKVKMVVNGKDKGAEFAWRSLRDSLIYTVNRIPEIADDIVNIDNGMKWGFNWEIGPFEMLDAIGVESFVKRAEKDGVAVPESLKGVTSFYRYNDSGQQEYYDLQAKNYHLMAQKEGQINLQILKKTSGVVEKTANCSVVDLGDGVFGMEFHSKMNSISGDILAMTHKAIKRAEEEGVGLVIGNQGSNFSVGANLMLLAVALAEGAYEDIDLSVRAFQKATMAVKYAKVPVVAAPFGMALGGGCEFSLHADAINASAETYMGLVEIGVGLIPAGGGTKEMCLRAVELANQYDTDVTPFIFKNFQQIGMAKVSMGAAELKGMGYMRNGDSISMDIDRLLADAKQKVLALATNYRPQRPAEDVPAPGRSIAASIKSQLWNMKMGGFVTAYEAEMGGVIADVITGGDVLPGTPISEEYLLQLERQAFLKLCGNKKTAERIQHMLKKGKPLRN</sequence>
<keyword evidence="11" id="KW-1185">Reference proteome</keyword>
<dbReference type="Pfam" id="PF00725">
    <property type="entry name" value="3HCDH"/>
    <property type="match status" value="1"/>
</dbReference>
<evidence type="ECO:0000256" key="3">
    <source>
        <dbReference type="ARBA" id="ARBA00022963"/>
    </source>
</evidence>
<evidence type="ECO:0000259" key="8">
    <source>
        <dbReference type="Pfam" id="PF00725"/>
    </source>
</evidence>
<dbReference type="RefSeq" id="WP_092350125.1">
    <property type="nucleotide sequence ID" value="NZ_FNQN01000010.1"/>
</dbReference>
<evidence type="ECO:0000256" key="4">
    <source>
        <dbReference type="ARBA" id="ARBA00023002"/>
    </source>
</evidence>
<dbReference type="GO" id="GO:0003857">
    <property type="term" value="F:(3S)-3-hydroxyacyl-CoA dehydrogenase (NAD+) activity"/>
    <property type="evidence" value="ECO:0007669"/>
    <property type="project" value="UniProtKB-EC"/>
</dbReference>
<keyword evidence="6" id="KW-0443">Lipid metabolism</keyword>
<feature type="domain" description="3-hydroxyacyl-CoA dehydrogenase NAD binding" evidence="9">
    <location>
        <begin position="7"/>
        <end position="203"/>
    </location>
</feature>
<dbReference type="STRING" id="37625.SAMN05660420_02912"/>
<dbReference type="OrthoDB" id="5389341at2"/>
<comment type="pathway">
    <text evidence="1">Lipid metabolism; fatty acid beta-oxidation.</text>
</comment>
<accession>A0A1H4DF52</accession>
<dbReference type="Pfam" id="PF00378">
    <property type="entry name" value="ECH_1"/>
    <property type="match status" value="1"/>
</dbReference>
<dbReference type="CDD" id="cd06558">
    <property type="entry name" value="crotonase-like"/>
    <property type="match status" value="1"/>
</dbReference>
<dbReference type="InterPro" id="IPR008927">
    <property type="entry name" value="6-PGluconate_DH-like_C_sf"/>
</dbReference>
<dbReference type="InterPro" id="IPR036291">
    <property type="entry name" value="NAD(P)-bd_dom_sf"/>
</dbReference>
<evidence type="ECO:0000256" key="1">
    <source>
        <dbReference type="ARBA" id="ARBA00005005"/>
    </source>
</evidence>
<evidence type="ECO:0000256" key="6">
    <source>
        <dbReference type="ARBA" id="ARBA00023098"/>
    </source>
</evidence>
<protein>
    <submittedName>
        <fullName evidence="10">3-hydroxyacyl-CoA dehydrogenase</fullName>
    </submittedName>
</protein>
<name>A0A1H4DF52_9BACT</name>
<evidence type="ECO:0000313" key="11">
    <source>
        <dbReference type="Proteomes" id="UP000199409"/>
    </source>
</evidence>
<dbReference type="AlphaFoldDB" id="A0A1H4DF52"/>
<dbReference type="InterPro" id="IPR006176">
    <property type="entry name" value="3-OHacyl-CoA_DH_NAD-bd"/>
</dbReference>
<keyword evidence="2" id="KW-0276">Fatty acid metabolism</keyword>
<proteinExistence type="predicted"/>
<dbReference type="InterPro" id="IPR001753">
    <property type="entry name" value="Enoyl-CoA_hydra/iso"/>
</dbReference>
<evidence type="ECO:0000256" key="5">
    <source>
        <dbReference type="ARBA" id="ARBA00023027"/>
    </source>
</evidence>
<evidence type="ECO:0000256" key="2">
    <source>
        <dbReference type="ARBA" id="ARBA00022832"/>
    </source>
</evidence>
<dbReference type="Gene3D" id="3.90.226.10">
    <property type="entry name" value="2-enoyl-CoA Hydratase, Chain A, domain 1"/>
    <property type="match status" value="1"/>
</dbReference>
<reference evidence="10 11" key="1">
    <citation type="submission" date="2016-10" db="EMBL/GenBank/DDBJ databases">
        <authorList>
            <person name="de Groot N.N."/>
        </authorList>
    </citation>
    <scope>NUCLEOTIDE SEQUENCE [LARGE SCALE GENOMIC DNA]</scope>
    <source>
        <strain evidence="10 11">DSM 7343</strain>
    </source>
</reference>
<dbReference type="InterPro" id="IPR006108">
    <property type="entry name" value="3HC_DH_C"/>
</dbReference>
<dbReference type="PANTHER" id="PTHR48075:SF7">
    <property type="entry name" value="3-HYDROXYACYL-COA DEHYDROGENASE-RELATED"/>
    <property type="match status" value="1"/>
</dbReference>
<dbReference type="SUPFAM" id="SSF52096">
    <property type="entry name" value="ClpP/crotonase"/>
    <property type="match status" value="1"/>
</dbReference>
<dbReference type="Proteomes" id="UP000199409">
    <property type="component" value="Unassembled WGS sequence"/>
</dbReference>